<evidence type="ECO:0000313" key="3">
    <source>
        <dbReference type="Proteomes" id="UP001139721"/>
    </source>
</evidence>
<keyword evidence="1" id="KW-0472">Membrane</keyword>
<name>A0A9X2D2N1_9GAMM</name>
<dbReference type="Proteomes" id="UP001139721">
    <property type="component" value="Unassembled WGS sequence"/>
</dbReference>
<accession>A0A9X2D2N1</accession>
<evidence type="ECO:0008006" key="4">
    <source>
        <dbReference type="Google" id="ProtNLM"/>
    </source>
</evidence>
<keyword evidence="1" id="KW-0812">Transmembrane</keyword>
<proteinExistence type="predicted"/>
<keyword evidence="1" id="KW-1133">Transmembrane helix</keyword>
<keyword evidence="3" id="KW-1185">Reference proteome</keyword>
<organism evidence="2 3">
    <name type="scientific">Legionella maioricensis</name>
    <dbReference type="NCBI Taxonomy" id="2896528"/>
    <lineage>
        <taxon>Bacteria</taxon>
        <taxon>Pseudomonadati</taxon>
        <taxon>Pseudomonadota</taxon>
        <taxon>Gammaproteobacteria</taxon>
        <taxon>Legionellales</taxon>
        <taxon>Legionellaceae</taxon>
        <taxon>Legionella</taxon>
    </lineage>
</organism>
<comment type="caution">
    <text evidence="2">The sequence shown here is derived from an EMBL/GenBank/DDBJ whole genome shotgun (WGS) entry which is preliminary data.</text>
</comment>
<evidence type="ECO:0000313" key="2">
    <source>
        <dbReference type="EMBL" id="MCL9685525.1"/>
    </source>
</evidence>
<dbReference type="EMBL" id="JAJKBJ010000028">
    <property type="protein sequence ID" value="MCL9685525.1"/>
    <property type="molecule type" value="Genomic_DNA"/>
</dbReference>
<gene>
    <name evidence="2" type="ORF">LOX96_15585</name>
</gene>
<protein>
    <recommendedName>
        <fullName evidence="4">Ankyrin repeat protein</fullName>
    </recommendedName>
</protein>
<feature type="transmembrane region" description="Helical" evidence="1">
    <location>
        <begin position="182"/>
        <end position="204"/>
    </location>
</feature>
<dbReference type="AlphaFoldDB" id="A0A9X2D2N1"/>
<dbReference type="RefSeq" id="WP_250424307.1">
    <property type="nucleotide sequence ID" value="NZ_JAJKBJ010000028.1"/>
</dbReference>
<sequence>MQQHQHALAIDNGLGRLELVGILNQRYYEIVVQAGKKAELVGSAIGYLQQVGLLNDETLRPVAQKNPELDIWPPLDGMQRSGELNEATSQAFLWTGPAELHVLTHRLDQMIAHGVYLISQDVEKGKTALLLGLELKKELKEFYERPAEEQRENLSVFKDSFLHQLHSKDDEMAIHREKWKIIVANIAIALTGVGLIALGIHYALNRQCFFALTKREQLIEHIEKTEWLSPACSVLSRQRP</sequence>
<evidence type="ECO:0000256" key="1">
    <source>
        <dbReference type="SAM" id="Phobius"/>
    </source>
</evidence>
<reference evidence="2" key="1">
    <citation type="submission" date="2021-11" db="EMBL/GenBank/DDBJ databases">
        <title>Legionella maioricencis sp. nov., a new species isolated from hot water samples in Mallorca.</title>
        <authorList>
            <person name="Crespi S."/>
            <person name="Drasar V."/>
            <person name="Salva-Serra F."/>
            <person name="Jaen-Luchoro D."/>
            <person name="Pineiro-Iglesias B."/>
            <person name="Aliaga F."/>
            <person name="Fernandez-Juarez V."/>
            <person name="Coll G."/>
            <person name="Moore E.R.B."/>
            <person name="Bennasar-Figueras A."/>
        </authorList>
    </citation>
    <scope>NUCLEOTIDE SEQUENCE</scope>
    <source>
        <strain evidence="2">HCPI-6</strain>
    </source>
</reference>